<dbReference type="InterPro" id="IPR036680">
    <property type="entry name" value="SPOR-like_sf"/>
</dbReference>
<evidence type="ECO:0000313" key="3">
    <source>
        <dbReference type="EMBL" id="MFC5529258.1"/>
    </source>
</evidence>
<gene>
    <name evidence="3" type="ORF">ACFPQ4_07330</name>
</gene>
<feature type="chain" id="PRO_5045417695" evidence="1">
    <location>
        <begin position="36"/>
        <end position="708"/>
    </location>
</feature>
<dbReference type="PANTHER" id="PTHR30032">
    <property type="entry name" value="N-ACETYLMURAMOYL-L-ALANINE AMIDASE-RELATED"/>
    <property type="match status" value="1"/>
</dbReference>
<dbReference type="InterPro" id="IPR051922">
    <property type="entry name" value="Bact_Sporulation_Assoc"/>
</dbReference>
<protein>
    <submittedName>
        <fullName evidence="3">SpoIID/LytB domain-containing protein</fullName>
    </submittedName>
</protein>
<dbReference type="Proteomes" id="UP001596108">
    <property type="component" value="Unassembled WGS sequence"/>
</dbReference>
<dbReference type="NCBIfam" id="TIGR02669">
    <property type="entry name" value="SpoIID_LytB"/>
    <property type="match status" value="1"/>
</dbReference>
<dbReference type="RefSeq" id="WP_378111130.1">
    <property type="nucleotide sequence ID" value="NZ_JBHSNC010000024.1"/>
</dbReference>
<dbReference type="Gene3D" id="3.30.70.1070">
    <property type="entry name" value="Sporulation related repeat"/>
    <property type="match status" value="1"/>
</dbReference>
<reference evidence="4" key="1">
    <citation type="journal article" date="2019" name="Int. J. Syst. Evol. Microbiol.">
        <title>The Global Catalogue of Microorganisms (GCM) 10K type strain sequencing project: providing services to taxonomists for standard genome sequencing and annotation.</title>
        <authorList>
            <consortium name="The Broad Institute Genomics Platform"/>
            <consortium name="The Broad Institute Genome Sequencing Center for Infectious Disease"/>
            <person name="Wu L."/>
            <person name="Ma J."/>
        </authorList>
    </citation>
    <scope>NUCLEOTIDE SEQUENCE [LARGE SCALE GENOMIC DNA]</scope>
    <source>
        <strain evidence="4">CGMCC 1.18578</strain>
    </source>
</reference>
<dbReference type="Pfam" id="PF08486">
    <property type="entry name" value="SpoIID"/>
    <property type="match status" value="1"/>
</dbReference>
<dbReference type="SUPFAM" id="SSF110997">
    <property type="entry name" value="Sporulation related repeat"/>
    <property type="match status" value="1"/>
</dbReference>
<sequence length="708" mass="73922">MKHGIRHHRSRSRLVLLVLLLAAILSASTRIVAHADVTIPNTIRVALFINTGASVSTTLTSSATLQSAGGMNIVWKDPAFSAIVGTAASKQTVRFGLDGYRALLLETPDLNAALAVLKSVQTQSSAAYVTQLNKSGRAVYQVSEGAYTSAAQAATALTKWTIAGIGSGVQSQLSPRIAGPWAIEAGPYASAAEAAAAADVIGNIGLDAFVAMKPMNGAVVYTVRVGQEKDASTLGAMQQAVLAAGVANVILPAPGDPYALIRNDMSLSGTTVVPVSFYAIPASSGVVLRADPAGTEYIQLTERAKQTYRGSMEMSIYNNALAVVNDVNLEHYLYSVVAAEVGAGWPPEGQKAQAVAARSYALASGMAFKIANVVDTTVSQAYAGTGIENKNSTAGVDATKGEVLVNASGKIISALFSSNSGGITADSTEAWGNVDPTYASAAISPDAGPNTGKKMWVRIASAAGLTGYVREDLLVDSGQKNTVGLAQMQVTADNTIIRSKPTTTDGEEIGRLMLGDSVVPLSKVPEMTKAYSWVANFTPEQLQASLSKRDPSIAGPLYSLEVTARGPSGRVTEVKANGVRVNIGYPDNFRSALGGINSTLFQIEETGRMTVLDGQGGTREMPMQAGPLAIIGDGQVQTVSDGNLFIMDGSGQLRAATAKPKFIITGLGWGHGIGMSQWGARGFAEQGYDYQYILLYYYKNVTIEKGAV</sequence>
<feature type="domain" description="SPOR" evidence="2">
    <location>
        <begin position="134"/>
        <end position="213"/>
    </location>
</feature>
<comment type="caution">
    <text evidence="3">The sequence shown here is derived from an EMBL/GenBank/DDBJ whole genome shotgun (WGS) entry which is preliminary data.</text>
</comment>
<evidence type="ECO:0000259" key="2">
    <source>
        <dbReference type="PROSITE" id="PS51724"/>
    </source>
</evidence>
<organism evidence="3 4">
    <name type="scientific">Cohnella yongneupensis</name>
    <dbReference type="NCBI Taxonomy" id="425006"/>
    <lineage>
        <taxon>Bacteria</taxon>
        <taxon>Bacillati</taxon>
        <taxon>Bacillota</taxon>
        <taxon>Bacilli</taxon>
        <taxon>Bacillales</taxon>
        <taxon>Paenibacillaceae</taxon>
        <taxon>Cohnella</taxon>
    </lineage>
</organism>
<evidence type="ECO:0000256" key="1">
    <source>
        <dbReference type="SAM" id="SignalP"/>
    </source>
</evidence>
<dbReference type="InterPro" id="IPR013693">
    <property type="entry name" value="SpoIID/LytB_N"/>
</dbReference>
<dbReference type="PANTHER" id="PTHR30032:SF4">
    <property type="entry name" value="AMIDASE ENHANCER"/>
    <property type="match status" value="1"/>
</dbReference>
<dbReference type="PROSITE" id="PS51724">
    <property type="entry name" value="SPOR"/>
    <property type="match status" value="1"/>
</dbReference>
<name>A0ABW0QWL2_9BACL</name>
<keyword evidence="4" id="KW-1185">Reference proteome</keyword>
<proteinExistence type="predicted"/>
<keyword evidence="1" id="KW-0732">Signal</keyword>
<feature type="signal peptide" evidence="1">
    <location>
        <begin position="1"/>
        <end position="35"/>
    </location>
</feature>
<dbReference type="InterPro" id="IPR007730">
    <property type="entry name" value="SPOR-like_dom"/>
</dbReference>
<dbReference type="EMBL" id="JBHSNC010000024">
    <property type="protein sequence ID" value="MFC5529258.1"/>
    <property type="molecule type" value="Genomic_DNA"/>
</dbReference>
<accession>A0ABW0QWL2</accession>
<evidence type="ECO:0000313" key="4">
    <source>
        <dbReference type="Proteomes" id="UP001596108"/>
    </source>
</evidence>
<dbReference type="InterPro" id="IPR013486">
    <property type="entry name" value="SpoIID/LytB"/>
</dbReference>